<gene>
    <name evidence="3" type="ORF">POVWA2_073550</name>
</gene>
<reference evidence="4" key="1">
    <citation type="submission" date="2016-05" db="EMBL/GenBank/DDBJ databases">
        <authorList>
            <person name="Naeem Raeece"/>
        </authorList>
    </citation>
    <scope>NUCLEOTIDE SEQUENCE [LARGE SCALE GENOMIC DNA]</scope>
</reference>
<dbReference type="Proteomes" id="UP000078550">
    <property type="component" value="Unassembled WGS sequence"/>
</dbReference>
<evidence type="ECO:0000256" key="1">
    <source>
        <dbReference type="SAM" id="MobiDB-lite"/>
    </source>
</evidence>
<dbReference type="Pfam" id="PF05795">
    <property type="entry name" value="Plasmodium_Vir"/>
    <property type="match status" value="1"/>
</dbReference>
<sequence>MVDIKKKEEEDEEEDASEDYSPGEVYYPSVRLYSEYIEEFNQVTSGNNDTATYKTLCESVNDTIFSKKDFGNRCYKVAKYLDFIKNKQVENNSIRCKCLNYLLNSKENFNTFSSYECSEMFKAYKKISTDREICTTSLDCISKEDVEKITKLYVLHDTFTEMQKYLEADDENTYSTAETFAKHYGNSIYDCQTNSVDAYCEALNEIESLCYQITKSKNCTEIAKLMKYQKALNRAVKIIIPCIITLVIPFFLYTLYKFTLFGSWVNSKILKKTYIRNNLYPESELQNHSSQQWNLENNKYNIKYYTT</sequence>
<feature type="region of interest" description="Disordered" evidence="1">
    <location>
        <begin position="1"/>
        <end position="23"/>
    </location>
</feature>
<keyword evidence="2" id="KW-0472">Membrane</keyword>
<accession>A0A1A9AJT1</accession>
<proteinExistence type="predicted"/>
<feature type="transmembrane region" description="Helical" evidence="2">
    <location>
        <begin position="235"/>
        <end position="256"/>
    </location>
</feature>
<keyword evidence="2" id="KW-0812">Transmembrane</keyword>
<evidence type="ECO:0000313" key="3">
    <source>
        <dbReference type="EMBL" id="SBT56440.1"/>
    </source>
</evidence>
<keyword evidence="2" id="KW-1133">Transmembrane helix</keyword>
<dbReference type="AlphaFoldDB" id="A0A1A9AJT1"/>
<name>A0A1A9AJT1_PLAOA</name>
<evidence type="ECO:0000256" key="2">
    <source>
        <dbReference type="SAM" id="Phobius"/>
    </source>
</evidence>
<evidence type="ECO:0000313" key="4">
    <source>
        <dbReference type="Proteomes" id="UP000078550"/>
    </source>
</evidence>
<feature type="compositionally biased region" description="Acidic residues" evidence="1">
    <location>
        <begin position="9"/>
        <end position="18"/>
    </location>
</feature>
<dbReference type="EMBL" id="FLRE01001388">
    <property type="protein sequence ID" value="SBT56440.1"/>
    <property type="molecule type" value="Genomic_DNA"/>
</dbReference>
<protein>
    <submittedName>
        <fullName evidence="3">PIR Superfamily Protein</fullName>
    </submittedName>
</protein>
<dbReference type="InterPro" id="IPR008780">
    <property type="entry name" value="Plasmodium_Vir"/>
</dbReference>
<organism evidence="3 4">
    <name type="scientific">Plasmodium ovale wallikeri</name>
    <dbReference type="NCBI Taxonomy" id="864142"/>
    <lineage>
        <taxon>Eukaryota</taxon>
        <taxon>Sar</taxon>
        <taxon>Alveolata</taxon>
        <taxon>Apicomplexa</taxon>
        <taxon>Aconoidasida</taxon>
        <taxon>Haemosporida</taxon>
        <taxon>Plasmodiidae</taxon>
        <taxon>Plasmodium</taxon>
        <taxon>Plasmodium (Plasmodium)</taxon>
    </lineage>
</organism>